<reference evidence="3" key="1">
    <citation type="submission" date="2019-12" db="UniProtKB">
        <authorList>
            <consortium name="WormBaseParasite"/>
        </authorList>
    </citation>
    <scope>IDENTIFICATION</scope>
</reference>
<proteinExistence type="predicted"/>
<dbReference type="InterPro" id="IPR005312">
    <property type="entry name" value="DUF1759"/>
</dbReference>
<feature type="coiled-coil region" evidence="1">
    <location>
        <begin position="41"/>
        <end position="75"/>
    </location>
</feature>
<protein>
    <submittedName>
        <fullName evidence="3">Uncharacterized protein</fullName>
    </submittedName>
</protein>
<keyword evidence="2" id="KW-1185">Reference proteome</keyword>
<dbReference type="Proteomes" id="UP000046395">
    <property type="component" value="Unassembled WGS sequence"/>
</dbReference>
<dbReference type="PANTHER" id="PTHR47331">
    <property type="entry name" value="PHD-TYPE DOMAIN-CONTAINING PROTEIN"/>
    <property type="match status" value="1"/>
</dbReference>
<dbReference type="WBParaSite" id="TMUE_3000013923.1">
    <property type="protein sequence ID" value="TMUE_3000013923.1"/>
    <property type="gene ID" value="WBGene00302068"/>
</dbReference>
<sequence length="361" mass="40620">MLSQTDMEQLMRSRAGLKSRVTYMKRELLEAMASEKKASLVEDMERSLTDYMNKANDVQEKIEQLLADEDQLTEELNSWMCFEGEVRKCSIWTALAKVEFAKIWRELAGVHLILDQFEASVHCRQELSDVTKLVYLRSALTGNALKAVEGFSMTNANYAMVVDVLKGRFGRPRAIVEAHIKKLLATGKCGDHADASELRQFHDQISLHVRALIALGRNPSANELSAAEILLTIFKERLPESLQKAWEKKLSSAVGEKASLAMFFHFLLTQVEVEESVDSANRSYKAVKNRSSPRKLHSTAALITKEAQVASCALCHKRHEILSCPKLATSVEDRWKAARKGDLCFICLETGHRLPGHYTLP</sequence>
<dbReference type="AlphaFoldDB" id="A0A5S6R3B9"/>
<keyword evidence="1" id="KW-0175">Coiled coil</keyword>
<evidence type="ECO:0000313" key="3">
    <source>
        <dbReference type="WBParaSite" id="TMUE_3000013923.1"/>
    </source>
</evidence>
<evidence type="ECO:0000313" key="2">
    <source>
        <dbReference type="Proteomes" id="UP000046395"/>
    </source>
</evidence>
<evidence type="ECO:0000256" key="1">
    <source>
        <dbReference type="SAM" id="Coils"/>
    </source>
</evidence>
<dbReference type="PANTHER" id="PTHR47331:SF5">
    <property type="entry name" value="RIBONUCLEASE H"/>
    <property type="match status" value="1"/>
</dbReference>
<name>A0A5S6R3B9_TRIMR</name>
<organism evidence="2 3">
    <name type="scientific">Trichuris muris</name>
    <name type="common">Mouse whipworm</name>
    <dbReference type="NCBI Taxonomy" id="70415"/>
    <lineage>
        <taxon>Eukaryota</taxon>
        <taxon>Metazoa</taxon>
        <taxon>Ecdysozoa</taxon>
        <taxon>Nematoda</taxon>
        <taxon>Enoplea</taxon>
        <taxon>Dorylaimia</taxon>
        <taxon>Trichinellida</taxon>
        <taxon>Trichuridae</taxon>
        <taxon>Trichuris</taxon>
    </lineage>
</organism>
<dbReference type="Pfam" id="PF03564">
    <property type="entry name" value="DUF1759"/>
    <property type="match status" value="1"/>
</dbReference>
<accession>A0A5S6R3B9</accession>